<keyword evidence="2" id="KW-0812">Transmembrane</keyword>
<dbReference type="RefSeq" id="WP_378753888.1">
    <property type="nucleotide sequence ID" value="NZ_JBHSSV010000023.1"/>
</dbReference>
<comment type="caution">
    <text evidence="3">The sequence shown here is derived from an EMBL/GenBank/DDBJ whole genome shotgun (WGS) entry which is preliminary data.</text>
</comment>
<evidence type="ECO:0000256" key="2">
    <source>
        <dbReference type="SAM" id="Phobius"/>
    </source>
</evidence>
<accession>A0ABW2ZMR3</accession>
<evidence type="ECO:0000313" key="4">
    <source>
        <dbReference type="Proteomes" id="UP001597042"/>
    </source>
</evidence>
<proteinExistence type="predicted"/>
<gene>
    <name evidence="3" type="ORF">ACFQZV_00550</name>
</gene>
<evidence type="ECO:0000256" key="1">
    <source>
        <dbReference type="SAM" id="MobiDB-lite"/>
    </source>
</evidence>
<name>A0ABW2ZMR3_9MICO</name>
<organism evidence="3 4">
    <name type="scientific">Microbacterium koreense</name>
    <dbReference type="NCBI Taxonomy" id="323761"/>
    <lineage>
        <taxon>Bacteria</taxon>
        <taxon>Bacillati</taxon>
        <taxon>Actinomycetota</taxon>
        <taxon>Actinomycetes</taxon>
        <taxon>Micrococcales</taxon>
        <taxon>Microbacteriaceae</taxon>
        <taxon>Microbacterium</taxon>
    </lineage>
</organism>
<keyword evidence="2" id="KW-0472">Membrane</keyword>
<feature type="compositionally biased region" description="Basic and acidic residues" evidence="1">
    <location>
        <begin position="62"/>
        <end position="74"/>
    </location>
</feature>
<feature type="region of interest" description="Disordered" evidence="1">
    <location>
        <begin position="40"/>
        <end position="83"/>
    </location>
</feature>
<dbReference type="EMBL" id="JBHTIM010000001">
    <property type="protein sequence ID" value="MFD0779786.1"/>
    <property type="molecule type" value="Genomic_DNA"/>
</dbReference>
<protein>
    <submittedName>
        <fullName evidence="3">Uncharacterized protein</fullName>
    </submittedName>
</protein>
<evidence type="ECO:0000313" key="3">
    <source>
        <dbReference type="EMBL" id="MFD0779786.1"/>
    </source>
</evidence>
<feature type="transmembrane region" description="Helical" evidence="2">
    <location>
        <begin position="108"/>
        <end position="130"/>
    </location>
</feature>
<keyword evidence="2" id="KW-1133">Transmembrane helix</keyword>
<sequence>MSEGVDEELRVLRERAYGPKADIHDDPSALARLHELEITDASTKSAPRTHGDDVQDLAASDRAAEEPSEPEHVDSVVQEAAPAEEVVPATAPRDGLRLWRWTLSRRRVMWLWAGSLVVALVAGAAIWSAVMQPRGHVATLEEDSTTPWLEDYFGARPDGARMTEEFHGIVAVVMPDGWMAGAETPCMYLALSDRGRDSQSNVVLDAACTAGSFPATVAVLVSEGMPQDLLDHYDVGTALAFVLTGDAVEVYADGGAG</sequence>
<dbReference type="Proteomes" id="UP001597042">
    <property type="component" value="Unassembled WGS sequence"/>
</dbReference>
<reference evidence="4" key="1">
    <citation type="journal article" date="2019" name="Int. J. Syst. Evol. Microbiol.">
        <title>The Global Catalogue of Microorganisms (GCM) 10K type strain sequencing project: providing services to taxonomists for standard genome sequencing and annotation.</title>
        <authorList>
            <consortium name="The Broad Institute Genomics Platform"/>
            <consortium name="The Broad Institute Genome Sequencing Center for Infectious Disease"/>
            <person name="Wu L."/>
            <person name="Ma J."/>
        </authorList>
    </citation>
    <scope>NUCLEOTIDE SEQUENCE [LARGE SCALE GENOMIC DNA]</scope>
    <source>
        <strain evidence="4">CCUG 50754</strain>
    </source>
</reference>
<keyword evidence="4" id="KW-1185">Reference proteome</keyword>